<accession>B5XWB4</accession>
<dbReference type="HOGENOM" id="CLU_2898277_0_0_6"/>
<dbReference type="EMBL" id="CP000964">
    <property type="protein sequence ID" value="ACI07649.1"/>
    <property type="molecule type" value="Genomic_DNA"/>
</dbReference>
<sequence length="62" mass="7013">MSLRLRLRQATGDKKRGRDRVLINAINTTFLNSASVTKARKKPSPALQGELIPLYVKFVFIN</sequence>
<dbReference type="KEGG" id="kpe:KPK_2242"/>
<dbReference type="AlphaFoldDB" id="B5XWB4"/>
<reference evidence="1 2" key="1">
    <citation type="journal article" date="2008" name="PLoS Genet.">
        <title>Complete genome sequence of the N2-fixing broad host range endophyte Klebsiella pneumoniae 342 and virulence predictions verified in mice.</title>
        <authorList>
            <person name="Fouts D.E."/>
            <person name="Tyler H.L."/>
            <person name="DeBoy R.T."/>
            <person name="Daugherty S."/>
            <person name="Ren Q."/>
            <person name="Badger J.H."/>
            <person name="Durkin A.S."/>
            <person name="Huot H."/>
            <person name="Shrivastava S."/>
            <person name="Kothari S."/>
            <person name="Dodson R.J."/>
            <person name="Mohamoud Y."/>
            <person name="Khouri H."/>
            <person name="Roesch L.F."/>
            <person name="Krogfelt K.A."/>
            <person name="Struve C."/>
            <person name="Triplett E.W."/>
            <person name="Methe B.A."/>
        </authorList>
    </citation>
    <scope>NUCLEOTIDE SEQUENCE [LARGE SCALE GENOMIC DNA]</scope>
    <source>
        <strain evidence="1 2">342</strain>
    </source>
</reference>
<evidence type="ECO:0000313" key="1">
    <source>
        <dbReference type="EMBL" id="ACI07649.1"/>
    </source>
</evidence>
<organism evidence="1 2">
    <name type="scientific">Klebsiella variicola (strain 342)</name>
    <name type="common">Klebsiella pneumoniae</name>
    <dbReference type="NCBI Taxonomy" id="507522"/>
    <lineage>
        <taxon>Bacteria</taxon>
        <taxon>Pseudomonadati</taxon>
        <taxon>Pseudomonadota</taxon>
        <taxon>Gammaproteobacteria</taxon>
        <taxon>Enterobacterales</taxon>
        <taxon>Enterobacteriaceae</taxon>
        <taxon>Klebsiella/Raoultella group</taxon>
        <taxon>Klebsiella</taxon>
        <taxon>Klebsiella pneumoniae complex</taxon>
    </lineage>
</organism>
<dbReference type="Proteomes" id="UP000001734">
    <property type="component" value="Chromosome"/>
</dbReference>
<evidence type="ECO:0000313" key="2">
    <source>
        <dbReference type="Proteomes" id="UP000001734"/>
    </source>
</evidence>
<gene>
    <name evidence="1" type="ordered locus">KPK_2242</name>
</gene>
<proteinExistence type="predicted"/>
<dbReference type="BioCyc" id="KPNE507522:GI0B-2236-MONOMER"/>
<name>B5XWB4_KLEV3</name>
<protein>
    <submittedName>
        <fullName evidence="1">Uncharacterized protein</fullName>
    </submittedName>
</protein>